<dbReference type="InterPro" id="IPR052042">
    <property type="entry name" value="Tail_sheath_structural"/>
</dbReference>
<accession>A0A643FFA1</accession>
<dbReference type="Pfam" id="PF04984">
    <property type="entry name" value="Phage_sheath_1"/>
    <property type="match status" value="1"/>
</dbReference>
<evidence type="ECO:0000259" key="2">
    <source>
        <dbReference type="Pfam" id="PF04984"/>
    </source>
</evidence>
<reference evidence="4 5" key="1">
    <citation type="submission" date="2019-09" db="EMBL/GenBank/DDBJ databases">
        <title>Draft genome sequences of 48 bacterial type strains from the CCUG.</title>
        <authorList>
            <person name="Tunovic T."/>
            <person name="Pineiro-Iglesias B."/>
            <person name="Unosson C."/>
            <person name="Inganas E."/>
            <person name="Ohlen M."/>
            <person name="Cardew S."/>
            <person name="Jensie-Markopoulos S."/>
            <person name="Salva-Serra F."/>
            <person name="Jaen-Luchoro D."/>
            <person name="Karlsson R."/>
            <person name="Svensson-Stadler L."/>
            <person name="Chun J."/>
            <person name="Moore E."/>
        </authorList>
    </citation>
    <scope>NUCLEOTIDE SEQUENCE [LARGE SCALE GENOMIC DNA]</scope>
    <source>
        <strain evidence="4 5">CCUG 30977</strain>
    </source>
</reference>
<comment type="caution">
    <text evidence="4">The sequence shown here is derived from an EMBL/GenBank/DDBJ whole genome shotgun (WGS) entry which is preliminary data.</text>
</comment>
<evidence type="ECO:0000256" key="1">
    <source>
        <dbReference type="ARBA" id="ARBA00008005"/>
    </source>
</evidence>
<dbReference type="InterPro" id="IPR020287">
    <property type="entry name" value="Tail_sheath_C"/>
</dbReference>
<dbReference type="RefSeq" id="WP_151122614.1">
    <property type="nucleotide sequence ID" value="NZ_CP088081.1"/>
</dbReference>
<protein>
    <submittedName>
        <fullName evidence="4">Phage tail sheath family protein</fullName>
    </submittedName>
</protein>
<sequence>MPSYLHPGVYMEEIPSGAKPIEGVSTSIAALIGGTTEGPIGEPVLVHSWDDYKARFGGIHSETDALAIAAFNFFLNGGRDAYIARLADNAHTAALPAGTLPGRSGGTATATNVLSLSATSAGVWGNALRVHVVPAASGVRFKLDVLLHDSASNTDSLLESFGTLSMDSSDPAYAPVVINGGSRYLRAELATDLQNNPATYYLAGESVSDDLSGFDWTTVLPTMSLTLNIDNLGPQTITLGAAADGAYSSASDVTQAITTKVLALGSAYTGFACTFGGDNKLHLASGSKTAFSAVVVRPGPLATLLKLGTGNGGTELHGARDVVPRDNGLQALTLGSDGDAPTADTYASFFTRLAKVRDVNIVLLPGQTLDPSGAANPVIDQAITHCENTANRMLLVDPPAGTELDTAGKVQALSPPTSTYTALYYPWVRIANPFYNRDTHPTAPTTLLAAPSAFAAGIWARTDGTRGVWKAPAGVEATVRGMAGLEFQVEDGEQDQLNPEGVNCLRKLPSYGAVLWGTRTLSTKANPEWRYVPVRRTALYIESSIYNGIQWAVFEPNDHRLWSSLRANVGAFMDGLFRAGAFQGQKASDAYFVRCGLGDTMTQDDIDRGMVIAIVGFAPLKPAEFVIVRIQQKVGQS</sequence>
<dbReference type="AlphaFoldDB" id="A0A643FFA1"/>
<dbReference type="OrthoDB" id="9767864at2"/>
<evidence type="ECO:0000313" key="4">
    <source>
        <dbReference type="EMBL" id="KAB0584338.1"/>
    </source>
</evidence>
<gene>
    <name evidence="4" type="ORF">F7Q92_03730</name>
</gene>
<evidence type="ECO:0000313" key="5">
    <source>
        <dbReference type="Proteomes" id="UP000430120"/>
    </source>
</evidence>
<dbReference type="Proteomes" id="UP000430120">
    <property type="component" value="Unassembled WGS sequence"/>
</dbReference>
<proteinExistence type="inferred from homology"/>
<name>A0A643FFA1_IDEDE</name>
<evidence type="ECO:0000259" key="3">
    <source>
        <dbReference type="Pfam" id="PF17482"/>
    </source>
</evidence>
<organism evidence="4 5">
    <name type="scientific">Ideonella dechloratans</name>
    <dbReference type="NCBI Taxonomy" id="36863"/>
    <lineage>
        <taxon>Bacteria</taxon>
        <taxon>Pseudomonadati</taxon>
        <taxon>Pseudomonadota</taxon>
        <taxon>Betaproteobacteria</taxon>
        <taxon>Burkholderiales</taxon>
        <taxon>Sphaerotilaceae</taxon>
        <taxon>Ideonella</taxon>
    </lineage>
</organism>
<dbReference type="Pfam" id="PF17482">
    <property type="entry name" value="Phage_sheath_1C"/>
    <property type="match status" value="1"/>
</dbReference>
<keyword evidence="5" id="KW-1185">Reference proteome</keyword>
<dbReference type="EMBL" id="VZPB01000006">
    <property type="protein sequence ID" value="KAB0584338.1"/>
    <property type="molecule type" value="Genomic_DNA"/>
</dbReference>
<dbReference type="PANTHER" id="PTHR35861:SF1">
    <property type="entry name" value="PHAGE TAIL SHEATH PROTEIN"/>
    <property type="match status" value="1"/>
</dbReference>
<feature type="domain" description="Tail sheath protein C-terminal" evidence="3">
    <location>
        <begin position="525"/>
        <end position="632"/>
    </location>
</feature>
<dbReference type="InterPro" id="IPR035089">
    <property type="entry name" value="Phage_sheath_subtilisin"/>
</dbReference>
<dbReference type="PANTHER" id="PTHR35861">
    <property type="match status" value="1"/>
</dbReference>
<comment type="similarity">
    <text evidence="1">Belongs to the myoviridae tail sheath protein family.</text>
</comment>
<feature type="domain" description="Tail sheath protein subtilisin-like" evidence="2">
    <location>
        <begin position="345"/>
        <end position="521"/>
    </location>
</feature>
<dbReference type="Gene3D" id="3.40.50.11780">
    <property type="match status" value="2"/>
</dbReference>